<dbReference type="PANTHER" id="PTHR43033">
    <property type="entry name" value="TRNA(ILE)-LYSIDINE SYNTHASE-RELATED"/>
    <property type="match status" value="1"/>
</dbReference>
<evidence type="ECO:0000256" key="3">
    <source>
        <dbReference type="ARBA" id="ARBA00022598"/>
    </source>
</evidence>
<dbReference type="STRING" id="64971.SAMN05421831_11328"/>
<keyword evidence="5 8" id="KW-0547">Nucleotide-binding</keyword>
<dbReference type="GO" id="GO:0006400">
    <property type="term" value="P:tRNA modification"/>
    <property type="evidence" value="ECO:0007669"/>
    <property type="project" value="UniProtKB-UniRule"/>
</dbReference>
<accession>A0A1H6TZF4</accession>
<evidence type="ECO:0000259" key="9">
    <source>
        <dbReference type="SMART" id="SM00977"/>
    </source>
</evidence>
<dbReference type="InterPro" id="IPR014729">
    <property type="entry name" value="Rossmann-like_a/b/a_fold"/>
</dbReference>
<dbReference type="EMBL" id="FNYH01000013">
    <property type="protein sequence ID" value="SEI85508.1"/>
    <property type="molecule type" value="Genomic_DNA"/>
</dbReference>
<dbReference type="SMART" id="SM00977">
    <property type="entry name" value="TilS_C"/>
    <property type="match status" value="1"/>
</dbReference>
<dbReference type="SUPFAM" id="SSF52402">
    <property type="entry name" value="Adenine nucleotide alpha hydrolases-like"/>
    <property type="match status" value="1"/>
</dbReference>
<dbReference type="Pfam" id="PF11734">
    <property type="entry name" value="TilS_C"/>
    <property type="match status" value="1"/>
</dbReference>
<comment type="similarity">
    <text evidence="8">Belongs to the tRNA(Ile)-lysidine synthase family.</text>
</comment>
<reference evidence="11" key="1">
    <citation type="submission" date="2016-10" db="EMBL/GenBank/DDBJ databases">
        <authorList>
            <person name="Varghese N."/>
            <person name="Submissions S."/>
        </authorList>
    </citation>
    <scope>NUCLEOTIDE SEQUENCE [LARGE SCALE GENOMIC DNA]</scope>
    <source>
        <strain evidence="11">DSM 7165</strain>
    </source>
</reference>
<comment type="function">
    <text evidence="8">Ligates lysine onto the cytidine present at position 34 of the AUA codon-specific tRNA(Ile) that contains the anticodon CAU, in an ATP-dependent manner. Cytidine is converted to lysidine, thus changing the amino acid specificity of the tRNA from methionine to isoleucine.</text>
</comment>
<keyword evidence="2 8" id="KW-0963">Cytoplasm</keyword>
<evidence type="ECO:0000256" key="1">
    <source>
        <dbReference type="ARBA" id="ARBA00004496"/>
    </source>
</evidence>
<evidence type="ECO:0000256" key="4">
    <source>
        <dbReference type="ARBA" id="ARBA00022694"/>
    </source>
</evidence>
<keyword evidence="6 8" id="KW-0067">ATP-binding</keyword>
<dbReference type="CDD" id="cd01992">
    <property type="entry name" value="TilS_N"/>
    <property type="match status" value="1"/>
</dbReference>
<evidence type="ECO:0000256" key="8">
    <source>
        <dbReference type="HAMAP-Rule" id="MF_01161"/>
    </source>
</evidence>
<dbReference type="GO" id="GO:0032267">
    <property type="term" value="F:tRNA(Ile)-lysidine synthase activity"/>
    <property type="evidence" value="ECO:0007669"/>
    <property type="project" value="UniProtKB-EC"/>
</dbReference>
<evidence type="ECO:0000313" key="10">
    <source>
        <dbReference type="EMBL" id="SEI85508.1"/>
    </source>
</evidence>
<dbReference type="Pfam" id="PF09179">
    <property type="entry name" value="TilS"/>
    <property type="match status" value="1"/>
</dbReference>
<keyword evidence="3 8" id="KW-0436">Ligase</keyword>
<dbReference type="GO" id="GO:0005524">
    <property type="term" value="F:ATP binding"/>
    <property type="evidence" value="ECO:0007669"/>
    <property type="project" value="UniProtKB-UniRule"/>
</dbReference>
<protein>
    <recommendedName>
        <fullName evidence="8">tRNA(Ile)-lysidine synthase</fullName>
        <ecNumber evidence="8">6.3.4.19</ecNumber>
    </recommendedName>
    <alternativeName>
        <fullName evidence="8">tRNA(Ile)-2-lysyl-cytidine synthase</fullName>
    </alternativeName>
    <alternativeName>
        <fullName evidence="8">tRNA(Ile)-lysidine synthetase</fullName>
    </alternativeName>
</protein>
<feature type="binding site" evidence="8">
    <location>
        <begin position="42"/>
        <end position="47"/>
    </location>
    <ligand>
        <name>ATP</name>
        <dbReference type="ChEBI" id="CHEBI:30616"/>
    </ligand>
</feature>
<organism evidence="10 11">
    <name type="scientific">Allopseudospirillum japonicum</name>
    <dbReference type="NCBI Taxonomy" id="64971"/>
    <lineage>
        <taxon>Bacteria</taxon>
        <taxon>Pseudomonadati</taxon>
        <taxon>Pseudomonadota</taxon>
        <taxon>Gammaproteobacteria</taxon>
        <taxon>Oceanospirillales</taxon>
        <taxon>Oceanospirillaceae</taxon>
        <taxon>Allopseudospirillum</taxon>
    </lineage>
</organism>
<comment type="catalytic activity">
    <reaction evidence="7 8">
        <text>cytidine(34) in tRNA(Ile2) + L-lysine + ATP = lysidine(34) in tRNA(Ile2) + AMP + diphosphate + H(+)</text>
        <dbReference type="Rhea" id="RHEA:43744"/>
        <dbReference type="Rhea" id="RHEA-COMP:10625"/>
        <dbReference type="Rhea" id="RHEA-COMP:10670"/>
        <dbReference type="ChEBI" id="CHEBI:15378"/>
        <dbReference type="ChEBI" id="CHEBI:30616"/>
        <dbReference type="ChEBI" id="CHEBI:32551"/>
        <dbReference type="ChEBI" id="CHEBI:33019"/>
        <dbReference type="ChEBI" id="CHEBI:82748"/>
        <dbReference type="ChEBI" id="CHEBI:83665"/>
        <dbReference type="ChEBI" id="CHEBI:456215"/>
        <dbReference type="EC" id="6.3.4.19"/>
    </reaction>
</comment>
<dbReference type="Pfam" id="PF01171">
    <property type="entry name" value="ATP_bind_3"/>
    <property type="match status" value="1"/>
</dbReference>
<dbReference type="InterPro" id="IPR015262">
    <property type="entry name" value="tRNA_Ile_lys_synt_subst-bd"/>
</dbReference>
<dbReference type="EC" id="6.3.4.19" evidence="8"/>
<name>A0A1H6TZF4_9GAMM</name>
<comment type="subcellular location">
    <subcellularLocation>
        <location evidence="1 8">Cytoplasm</location>
    </subcellularLocation>
</comment>
<proteinExistence type="inferred from homology"/>
<sequence>MLNCALSAAVVAAEQAPLYQAFQTTLHQAFVQPPVGLQVALSGGMDSSVLLVLAHLYSQKYQYPLQAIHVHHGLSPHADAWLRHCQQLCGYFAIPLQTRKIHLDTKTNLEAQARRARYQVFAQVLRPDEVLLQGHHQQDQAETFLYRALRGAGVRGLGAIPSQRALTLPQGQAYLVRPLLEINRLKLHAFAEQIGLTWVEDESNQTMRFDRNYLRHQVLPVLQARWPQAQQQMALSAHYCQQAHNLLDTYLQADLQQVLEPRPAYTRALSRLTLQAPFDTWPWIRQRAVLAAWLESYGIDLAGHLWAELHTSVLAAAQDTQACLSWQGHHIYKYRQHLYLVPALADKINPDWHTTWSGQAPLVTPWGTWHYQIQGPQQEAFHIRLRQGGEKLAMARRGTQSLKNLLQSLGIPPWERPYLPYVYHQGRLIAVLPKLAAAGWHIQARDQQDQA</sequence>
<dbReference type="OrthoDB" id="9807403at2"/>
<dbReference type="InterPro" id="IPR011063">
    <property type="entry name" value="TilS/TtcA_N"/>
</dbReference>
<dbReference type="InterPro" id="IPR012796">
    <property type="entry name" value="Lysidine-tRNA-synth_C"/>
</dbReference>
<dbReference type="InterPro" id="IPR012094">
    <property type="entry name" value="tRNA_Ile_lys_synt"/>
</dbReference>
<dbReference type="InterPro" id="IPR012795">
    <property type="entry name" value="tRNA_Ile_lys_synt_N"/>
</dbReference>
<dbReference type="NCBIfam" id="TIGR02432">
    <property type="entry name" value="lysidine_TilS_N"/>
    <property type="match status" value="1"/>
</dbReference>
<dbReference type="NCBIfam" id="TIGR02433">
    <property type="entry name" value="lysidine_TilS_C"/>
    <property type="match status" value="1"/>
</dbReference>
<dbReference type="Gene3D" id="1.20.59.20">
    <property type="match status" value="1"/>
</dbReference>
<dbReference type="SUPFAM" id="SSF56037">
    <property type="entry name" value="PheT/TilS domain"/>
    <property type="match status" value="1"/>
</dbReference>
<keyword evidence="4 8" id="KW-0819">tRNA processing</keyword>
<gene>
    <name evidence="8" type="primary">tilS</name>
    <name evidence="10" type="ORF">SAMN05421831_11328</name>
</gene>
<evidence type="ECO:0000256" key="5">
    <source>
        <dbReference type="ARBA" id="ARBA00022741"/>
    </source>
</evidence>
<dbReference type="PANTHER" id="PTHR43033:SF1">
    <property type="entry name" value="TRNA(ILE)-LYSIDINE SYNTHASE-RELATED"/>
    <property type="match status" value="1"/>
</dbReference>
<evidence type="ECO:0000256" key="7">
    <source>
        <dbReference type="ARBA" id="ARBA00048539"/>
    </source>
</evidence>
<keyword evidence="11" id="KW-1185">Reference proteome</keyword>
<dbReference type="Proteomes" id="UP000242999">
    <property type="component" value="Unassembled WGS sequence"/>
</dbReference>
<dbReference type="HAMAP" id="MF_01161">
    <property type="entry name" value="tRNA_Ile_lys_synt"/>
    <property type="match status" value="1"/>
</dbReference>
<evidence type="ECO:0000256" key="6">
    <source>
        <dbReference type="ARBA" id="ARBA00022840"/>
    </source>
</evidence>
<feature type="domain" description="Lysidine-tRNA(Ile) synthetase C-terminal" evidence="9">
    <location>
        <begin position="381"/>
        <end position="444"/>
    </location>
</feature>
<dbReference type="Gene3D" id="3.40.50.620">
    <property type="entry name" value="HUPs"/>
    <property type="match status" value="1"/>
</dbReference>
<dbReference type="RefSeq" id="WP_093311706.1">
    <property type="nucleotide sequence ID" value="NZ_FNYH01000013.1"/>
</dbReference>
<evidence type="ECO:0000256" key="2">
    <source>
        <dbReference type="ARBA" id="ARBA00022490"/>
    </source>
</evidence>
<evidence type="ECO:0000313" key="11">
    <source>
        <dbReference type="Proteomes" id="UP000242999"/>
    </source>
</evidence>
<comment type="domain">
    <text evidence="8">The N-terminal region contains the highly conserved SGGXDS motif, predicted to be a P-loop motif involved in ATP binding.</text>
</comment>
<dbReference type="GO" id="GO:0005737">
    <property type="term" value="C:cytoplasm"/>
    <property type="evidence" value="ECO:0007669"/>
    <property type="project" value="UniProtKB-SubCell"/>
</dbReference>
<dbReference type="AlphaFoldDB" id="A0A1H6TZF4"/>
<dbReference type="SUPFAM" id="SSF82829">
    <property type="entry name" value="MesJ substrate recognition domain-like"/>
    <property type="match status" value="1"/>
</dbReference>